<dbReference type="SFLD" id="SFLDG01384">
    <property type="entry name" value="thioether_bond_formation_requi"/>
    <property type="match status" value="1"/>
</dbReference>
<organism evidence="7 8">
    <name type="scientific">Henriciella algicola</name>
    <dbReference type="NCBI Taxonomy" id="1608422"/>
    <lineage>
        <taxon>Bacteria</taxon>
        <taxon>Pseudomonadati</taxon>
        <taxon>Pseudomonadota</taxon>
        <taxon>Alphaproteobacteria</taxon>
        <taxon>Hyphomonadales</taxon>
        <taxon>Hyphomonadaceae</taxon>
        <taxon>Henriciella</taxon>
    </lineage>
</organism>
<evidence type="ECO:0000256" key="4">
    <source>
        <dbReference type="ARBA" id="ARBA00023004"/>
    </source>
</evidence>
<protein>
    <submittedName>
        <fullName evidence="7">His-Xaa-Ser system radical SAM maturase HxsB</fullName>
    </submittedName>
</protein>
<keyword evidence="5" id="KW-0411">Iron-sulfur</keyword>
<dbReference type="GO" id="GO:0051536">
    <property type="term" value="F:iron-sulfur cluster binding"/>
    <property type="evidence" value="ECO:0007669"/>
    <property type="project" value="UniProtKB-KW"/>
</dbReference>
<dbReference type="SUPFAM" id="SSF102114">
    <property type="entry name" value="Radical SAM enzymes"/>
    <property type="match status" value="1"/>
</dbReference>
<dbReference type="EMBL" id="QWGA01000008">
    <property type="protein sequence ID" value="RIJ27793.1"/>
    <property type="molecule type" value="Genomic_DNA"/>
</dbReference>
<dbReference type="GO" id="GO:0016491">
    <property type="term" value="F:oxidoreductase activity"/>
    <property type="evidence" value="ECO:0007669"/>
    <property type="project" value="InterPro"/>
</dbReference>
<dbReference type="InterPro" id="IPR023867">
    <property type="entry name" value="Sulphatase_maturase_rSAM"/>
</dbReference>
<feature type="domain" description="Radical SAM core" evidence="6">
    <location>
        <begin position="88"/>
        <end position="220"/>
    </location>
</feature>
<evidence type="ECO:0000313" key="8">
    <source>
        <dbReference type="Proteomes" id="UP000265845"/>
    </source>
</evidence>
<gene>
    <name evidence="7" type="primary">hxsB</name>
    <name evidence="7" type="ORF">D1222_15615</name>
</gene>
<dbReference type="NCBIfam" id="TIGR03978">
    <property type="entry name" value="rSAM_paired_1"/>
    <property type="match status" value="1"/>
</dbReference>
<evidence type="ECO:0000256" key="5">
    <source>
        <dbReference type="ARBA" id="ARBA00023014"/>
    </source>
</evidence>
<keyword evidence="8" id="KW-1185">Reference proteome</keyword>
<dbReference type="PANTHER" id="PTHR43273:SF8">
    <property type="entry name" value="RADICAL SAM DOMAIN PROTEIN"/>
    <property type="match status" value="1"/>
</dbReference>
<sequence>MTRALPLRFRRVADDTAIVADEAGRFFRSNMSFVSRLADGHLTPTDKAFLDSRGFLLGKEDQLNETSFLYALAQRLQPPKPLSYVILIPTLRCDLSCAYCQVSRAAQTAKGYDWSEETLQAVLQYLDEHGGESIQIEFQGGEPSLRLDLLERVVQFARARFSKPQFVVCTNLSSIDSAFADFMASEDVYISTSLDGPSWLHEVQRTQNSDRTSRFFSNLSKACDLAPGRVHALPTLDVNRLPEPNELLDAFDAFGLRSIYLRPVSYHGFARKHHPTSVGYDPRWSNFYSSVIHAMISRNTSNCGAAWEEFYLTHLIKRLLRPGENSHADIRSPNWLGYDHLVIDYDGVLYPTDEARMLARTGQVDLNLGNVQNGLDLGRRAQMQAAAFNALDPWCSRCPYQSACGRDPIDDLARHGHVNPPRPRTAFCQRHTHLFDLAASLIYSDCPDTQLSLSKWLELPVPTKLGEQHL</sequence>
<proteinExistence type="predicted"/>
<dbReference type="SFLD" id="SFLDS00029">
    <property type="entry name" value="Radical_SAM"/>
    <property type="match status" value="1"/>
</dbReference>
<keyword evidence="3" id="KW-0479">Metal-binding</keyword>
<accession>A0A399RAJ5</accession>
<dbReference type="OrthoDB" id="9782387at2"/>
<dbReference type="GO" id="GO:0046872">
    <property type="term" value="F:metal ion binding"/>
    <property type="evidence" value="ECO:0007669"/>
    <property type="project" value="UniProtKB-KW"/>
</dbReference>
<evidence type="ECO:0000256" key="3">
    <source>
        <dbReference type="ARBA" id="ARBA00022723"/>
    </source>
</evidence>
<dbReference type="PANTHER" id="PTHR43273">
    <property type="entry name" value="ANAEROBIC SULFATASE-MATURATING ENZYME HOMOLOG ASLB-RELATED"/>
    <property type="match status" value="1"/>
</dbReference>
<name>A0A399RAJ5_9PROT</name>
<dbReference type="CDD" id="cd01335">
    <property type="entry name" value="Radical_SAM"/>
    <property type="match status" value="1"/>
</dbReference>
<comment type="cofactor">
    <cofactor evidence="1">
        <name>[4Fe-4S] cluster</name>
        <dbReference type="ChEBI" id="CHEBI:49883"/>
    </cofactor>
</comment>
<dbReference type="InterPro" id="IPR013785">
    <property type="entry name" value="Aldolase_TIM"/>
</dbReference>
<keyword evidence="2" id="KW-0949">S-adenosyl-L-methionine</keyword>
<reference evidence="7 8" key="1">
    <citation type="submission" date="2018-08" db="EMBL/GenBank/DDBJ databases">
        <title>Henriciella mobilis sp. nov., isolated from seawater.</title>
        <authorList>
            <person name="Cheng H."/>
            <person name="Wu Y.-H."/>
            <person name="Xu X.-W."/>
            <person name="Guo L.-L."/>
        </authorList>
    </citation>
    <scope>NUCLEOTIDE SEQUENCE [LARGE SCALE GENOMIC DNA]</scope>
    <source>
        <strain evidence="7 8">CCUG67844</strain>
    </source>
</reference>
<dbReference type="Gene3D" id="3.20.20.70">
    <property type="entry name" value="Aldolase class I"/>
    <property type="match status" value="1"/>
</dbReference>
<dbReference type="SFLD" id="SFLDG01067">
    <property type="entry name" value="SPASM/twitch_domain_containing"/>
    <property type="match status" value="1"/>
</dbReference>
<dbReference type="AlphaFoldDB" id="A0A399RAJ5"/>
<evidence type="ECO:0000256" key="2">
    <source>
        <dbReference type="ARBA" id="ARBA00022691"/>
    </source>
</evidence>
<evidence type="ECO:0000256" key="1">
    <source>
        <dbReference type="ARBA" id="ARBA00001966"/>
    </source>
</evidence>
<dbReference type="Proteomes" id="UP000265845">
    <property type="component" value="Unassembled WGS sequence"/>
</dbReference>
<dbReference type="Pfam" id="PF04055">
    <property type="entry name" value="Radical_SAM"/>
    <property type="match status" value="1"/>
</dbReference>
<comment type="caution">
    <text evidence="7">The sequence shown here is derived from an EMBL/GenBank/DDBJ whole genome shotgun (WGS) entry which is preliminary data.</text>
</comment>
<keyword evidence="4" id="KW-0408">Iron</keyword>
<evidence type="ECO:0000313" key="7">
    <source>
        <dbReference type="EMBL" id="RIJ27793.1"/>
    </source>
</evidence>
<dbReference type="SFLD" id="SFLDG01386">
    <property type="entry name" value="main_SPASM_domain-containing"/>
    <property type="match status" value="1"/>
</dbReference>
<dbReference type="InterPro" id="IPR058240">
    <property type="entry name" value="rSAM_sf"/>
</dbReference>
<dbReference type="InterPro" id="IPR024023">
    <property type="entry name" value="rSAM_paired_HxsB"/>
</dbReference>
<dbReference type="InterPro" id="IPR007197">
    <property type="entry name" value="rSAM"/>
</dbReference>
<evidence type="ECO:0000259" key="6">
    <source>
        <dbReference type="Pfam" id="PF04055"/>
    </source>
</evidence>